<keyword evidence="5" id="KW-1185">Reference proteome</keyword>
<dbReference type="Pfam" id="PF01593">
    <property type="entry name" value="Amino_oxidase"/>
    <property type="match status" value="1"/>
</dbReference>
<dbReference type="Gene3D" id="1.10.10.10">
    <property type="entry name" value="Winged helix-like DNA-binding domain superfamily/Winged helix DNA-binding domain"/>
    <property type="match status" value="1"/>
</dbReference>
<dbReference type="PANTHER" id="PTHR10742">
    <property type="entry name" value="FLAVIN MONOAMINE OXIDASE"/>
    <property type="match status" value="1"/>
</dbReference>
<name>A0ABQ7WF02_SOLTU</name>
<dbReference type="InterPro" id="IPR036388">
    <property type="entry name" value="WH-like_DNA-bd_sf"/>
</dbReference>
<dbReference type="InterPro" id="IPR009057">
    <property type="entry name" value="Homeodomain-like_sf"/>
</dbReference>
<evidence type="ECO:0000313" key="4">
    <source>
        <dbReference type="EMBL" id="KAH0778831.1"/>
    </source>
</evidence>
<dbReference type="InterPro" id="IPR002937">
    <property type="entry name" value="Amino_oxidase"/>
</dbReference>
<evidence type="ECO:0000256" key="2">
    <source>
        <dbReference type="ARBA" id="ARBA00022853"/>
    </source>
</evidence>
<protein>
    <recommendedName>
        <fullName evidence="3">SWIRM domain-containing protein</fullName>
    </recommendedName>
</protein>
<dbReference type="InterPro" id="IPR050281">
    <property type="entry name" value="Flavin_monoamine_oxidase"/>
</dbReference>
<comment type="caution">
    <text evidence="4">The sequence shown here is derived from an EMBL/GenBank/DDBJ whole genome shotgun (WGS) entry which is preliminary data.</text>
</comment>
<comment type="similarity">
    <text evidence="1">Belongs to the flavin monoamine oxidase family.</text>
</comment>
<evidence type="ECO:0000313" key="5">
    <source>
        <dbReference type="Proteomes" id="UP000826656"/>
    </source>
</evidence>
<proteinExistence type="inferred from homology"/>
<dbReference type="PROSITE" id="PS50934">
    <property type="entry name" value="SWIRM"/>
    <property type="match status" value="1"/>
</dbReference>
<organism evidence="4 5">
    <name type="scientific">Solanum tuberosum</name>
    <name type="common">Potato</name>
    <dbReference type="NCBI Taxonomy" id="4113"/>
    <lineage>
        <taxon>Eukaryota</taxon>
        <taxon>Viridiplantae</taxon>
        <taxon>Streptophyta</taxon>
        <taxon>Embryophyta</taxon>
        <taxon>Tracheophyta</taxon>
        <taxon>Spermatophyta</taxon>
        <taxon>Magnoliopsida</taxon>
        <taxon>eudicotyledons</taxon>
        <taxon>Gunneridae</taxon>
        <taxon>Pentapetalae</taxon>
        <taxon>asterids</taxon>
        <taxon>lamiids</taxon>
        <taxon>Solanales</taxon>
        <taxon>Solanaceae</taxon>
        <taxon>Solanoideae</taxon>
        <taxon>Solaneae</taxon>
        <taxon>Solanum</taxon>
    </lineage>
</organism>
<sequence>MNRIQGRSSSKQCLNQVSGGFLDNTNEEQSPLVSSSSSDIVSKTRVKSLDFAHKNVDSKVFKSKNSRRGVVSDEIICINKESTFEALVALMAGFPSDSLTNEEIEAGVVSVVGGIEQCNYILIRNHIIMKWRENVSIWVRRDMFVDVIPERCGGLLDSAYNFLLLYTYVNFGVTLTIKNMILAKPSKGKVIVIGEGLAGLAEARQQMLFGFEVIVLEGLKCAGGRVYTKKVEGGNKVAVADLGGSVLTSTLGNPLGILMFE</sequence>
<dbReference type="SUPFAM" id="SSF46689">
    <property type="entry name" value="Homeodomain-like"/>
    <property type="match status" value="1"/>
</dbReference>
<keyword evidence="2" id="KW-0156">Chromatin regulator</keyword>
<evidence type="ECO:0000256" key="1">
    <source>
        <dbReference type="ARBA" id="ARBA00005995"/>
    </source>
</evidence>
<dbReference type="EMBL" id="JAIVGD010000002">
    <property type="protein sequence ID" value="KAH0778831.1"/>
    <property type="molecule type" value="Genomic_DNA"/>
</dbReference>
<dbReference type="Proteomes" id="UP000826656">
    <property type="component" value="Unassembled WGS sequence"/>
</dbReference>
<dbReference type="InterPro" id="IPR036188">
    <property type="entry name" value="FAD/NAD-bd_sf"/>
</dbReference>
<gene>
    <name evidence="4" type="ORF">KY290_005258</name>
</gene>
<dbReference type="InterPro" id="IPR007526">
    <property type="entry name" value="SWIRM"/>
</dbReference>
<reference evidence="4 5" key="1">
    <citation type="journal article" date="2021" name="bioRxiv">
        <title>Chromosome-scale and haplotype-resolved genome assembly of a tetraploid potato cultivar.</title>
        <authorList>
            <person name="Sun H."/>
            <person name="Jiao W.-B."/>
            <person name="Krause K."/>
            <person name="Campoy J.A."/>
            <person name="Goel M."/>
            <person name="Folz-Donahue K."/>
            <person name="Kukat C."/>
            <person name="Huettel B."/>
            <person name="Schneeberger K."/>
        </authorList>
    </citation>
    <scope>NUCLEOTIDE SEQUENCE [LARGE SCALE GENOMIC DNA]</scope>
    <source>
        <strain evidence="4">SolTubOtavaFocal</strain>
        <tissue evidence="4">Leaves</tissue>
    </source>
</reference>
<accession>A0ABQ7WF02</accession>
<dbReference type="PANTHER" id="PTHR10742:SF260">
    <property type="entry name" value="PROTEIN FLOWERING LOCUS D"/>
    <property type="match status" value="1"/>
</dbReference>
<dbReference type="Gene3D" id="3.50.50.60">
    <property type="entry name" value="FAD/NAD(P)-binding domain"/>
    <property type="match status" value="1"/>
</dbReference>
<dbReference type="SUPFAM" id="SSF51905">
    <property type="entry name" value="FAD/NAD(P)-binding domain"/>
    <property type="match status" value="1"/>
</dbReference>
<evidence type="ECO:0000259" key="3">
    <source>
        <dbReference type="PROSITE" id="PS50934"/>
    </source>
</evidence>
<dbReference type="Pfam" id="PF04433">
    <property type="entry name" value="SWIRM"/>
    <property type="match status" value="1"/>
</dbReference>
<feature type="domain" description="SWIRM" evidence="3">
    <location>
        <begin position="79"/>
        <end position="180"/>
    </location>
</feature>